<evidence type="ECO:0000256" key="4">
    <source>
        <dbReference type="ARBA" id="ARBA00048461"/>
    </source>
</evidence>
<sequence length="400" mass="44228">MPKTREEVNKGLWKKFRKSTTKTVLAESGGAISFASNSASQSTGSTSNAVALSKAFKKLNDIDFSYNIAEQLENPLIDYIGRIECYENHRLRSEGDTLELNEIQWQQVHLAAEWAVQVHKIDKSSEDTIFHGIKDPTGHTRQFCLHKATIDGRVTVVIAFRATRYPMYSPMQMAVNTNAEPIACEELGVGMKVHRGFLSLAKSMETSVAAKLDELLATGLTDGVGLLFTGHSSGAAIAQLLFAFMHSESSPIARFKSLDSITCVDCITFGGPPVSSYPITFPSKKASLFMSFINEGDPVPLAQEEYMHSLVQAYTQPVTKTEWEVPRPFYLPSGNQVVLRCESHQSGDVERVVTLRVECAALEGLLFGDIVMHSMSIYKDRIQKILGQLALPQDPFEDPQ</sequence>
<dbReference type="RefSeq" id="XP_018380206.1">
    <property type="nucleotide sequence ID" value="XM_018530016.1"/>
</dbReference>
<gene>
    <name evidence="6" type="ORF">CC77DRAFT_1099586</name>
</gene>
<proteinExistence type="inferred from homology"/>
<dbReference type="AlphaFoldDB" id="A0A177D516"/>
<name>A0A177D516_ALTAL</name>
<evidence type="ECO:0000256" key="2">
    <source>
        <dbReference type="ARBA" id="ARBA00043996"/>
    </source>
</evidence>
<dbReference type="CDD" id="cd00519">
    <property type="entry name" value="Lipase_3"/>
    <property type="match status" value="1"/>
</dbReference>
<dbReference type="KEGG" id="aalt:CC77DRAFT_1099586"/>
<dbReference type="Pfam" id="PF01764">
    <property type="entry name" value="Lipase_3"/>
    <property type="match status" value="1"/>
</dbReference>
<dbReference type="GO" id="GO:0016787">
    <property type="term" value="F:hydrolase activity"/>
    <property type="evidence" value="ECO:0007669"/>
    <property type="project" value="UniProtKB-KW"/>
</dbReference>
<evidence type="ECO:0000313" key="6">
    <source>
        <dbReference type="EMBL" id="OAG14785.1"/>
    </source>
</evidence>
<dbReference type="Gene3D" id="3.40.50.1820">
    <property type="entry name" value="alpha/beta hydrolase"/>
    <property type="match status" value="1"/>
</dbReference>
<protein>
    <submittedName>
        <fullName evidence="6">Alpha/beta-hydrolase</fullName>
    </submittedName>
</protein>
<reference evidence="6 7" key="1">
    <citation type="submission" date="2016-05" db="EMBL/GenBank/DDBJ databases">
        <title>Comparative analysis of secretome profiles of manganese(II)-oxidizing ascomycete fungi.</title>
        <authorList>
            <consortium name="DOE Joint Genome Institute"/>
            <person name="Zeiner C.A."/>
            <person name="Purvine S.O."/>
            <person name="Zink E.M."/>
            <person name="Wu S."/>
            <person name="Pasa-Tolic L."/>
            <person name="Chaput D.L."/>
            <person name="Haridas S."/>
            <person name="Grigoriev I.V."/>
            <person name="Santelli C.M."/>
            <person name="Hansel C.M."/>
        </authorList>
    </citation>
    <scope>NUCLEOTIDE SEQUENCE [LARGE SCALE GENOMIC DNA]</scope>
    <source>
        <strain evidence="6 7">SRC1lrK2f</strain>
    </source>
</reference>
<keyword evidence="7" id="KW-1185">Reference proteome</keyword>
<organism evidence="6 7">
    <name type="scientific">Alternaria alternata</name>
    <name type="common">Alternaria rot fungus</name>
    <name type="synonym">Torula alternata</name>
    <dbReference type="NCBI Taxonomy" id="5599"/>
    <lineage>
        <taxon>Eukaryota</taxon>
        <taxon>Fungi</taxon>
        <taxon>Dikarya</taxon>
        <taxon>Ascomycota</taxon>
        <taxon>Pezizomycotina</taxon>
        <taxon>Dothideomycetes</taxon>
        <taxon>Pleosporomycetidae</taxon>
        <taxon>Pleosporales</taxon>
        <taxon>Pleosporineae</taxon>
        <taxon>Pleosporaceae</taxon>
        <taxon>Alternaria</taxon>
        <taxon>Alternaria sect. Alternaria</taxon>
        <taxon>Alternaria alternata complex</taxon>
    </lineage>
</organism>
<dbReference type="GO" id="GO:0006629">
    <property type="term" value="P:lipid metabolic process"/>
    <property type="evidence" value="ECO:0007669"/>
    <property type="project" value="InterPro"/>
</dbReference>
<evidence type="ECO:0000256" key="1">
    <source>
        <dbReference type="ARBA" id="ARBA00004685"/>
    </source>
</evidence>
<comment type="catalytic activity">
    <reaction evidence="4">
        <text>a monoacylglycerol + H2O = glycerol + a fatty acid + H(+)</text>
        <dbReference type="Rhea" id="RHEA:15245"/>
        <dbReference type="ChEBI" id="CHEBI:15377"/>
        <dbReference type="ChEBI" id="CHEBI:15378"/>
        <dbReference type="ChEBI" id="CHEBI:17408"/>
        <dbReference type="ChEBI" id="CHEBI:17754"/>
        <dbReference type="ChEBI" id="CHEBI:28868"/>
    </reaction>
</comment>
<accession>A0A177D516</accession>
<comment type="catalytic activity">
    <reaction evidence="3">
        <text>a diacylglycerol + H2O = a monoacylglycerol + a fatty acid + H(+)</text>
        <dbReference type="Rhea" id="RHEA:32731"/>
        <dbReference type="ChEBI" id="CHEBI:15377"/>
        <dbReference type="ChEBI" id="CHEBI:15378"/>
        <dbReference type="ChEBI" id="CHEBI:17408"/>
        <dbReference type="ChEBI" id="CHEBI:18035"/>
        <dbReference type="ChEBI" id="CHEBI:28868"/>
    </reaction>
</comment>
<feature type="domain" description="Fungal lipase-type" evidence="5">
    <location>
        <begin position="157"/>
        <end position="302"/>
    </location>
</feature>
<keyword evidence="6" id="KW-0378">Hydrolase</keyword>
<dbReference type="GeneID" id="29115610"/>
<dbReference type="EMBL" id="KV441497">
    <property type="protein sequence ID" value="OAG14785.1"/>
    <property type="molecule type" value="Genomic_DNA"/>
</dbReference>
<dbReference type="Proteomes" id="UP000077248">
    <property type="component" value="Unassembled WGS sequence"/>
</dbReference>
<dbReference type="SUPFAM" id="SSF53474">
    <property type="entry name" value="alpha/beta-Hydrolases"/>
    <property type="match status" value="1"/>
</dbReference>
<dbReference type="InterPro" id="IPR002921">
    <property type="entry name" value="Fungal_lipase-type"/>
</dbReference>
<dbReference type="PANTHER" id="PTHR45856:SF11">
    <property type="entry name" value="FUNGAL LIPASE-LIKE DOMAIN-CONTAINING PROTEIN"/>
    <property type="match status" value="1"/>
</dbReference>
<evidence type="ECO:0000256" key="3">
    <source>
        <dbReference type="ARBA" id="ARBA00047591"/>
    </source>
</evidence>
<dbReference type="PANTHER" id="PTHR45856">
    <property type="entry name" value="ALPHA/BETA-HYDROLASES SUPERFAMILY PROTEIN"/>
    <property type="match status" value="1"/>
</dbReference>
<evidence type="ECO:0000313" key="7">
    <source>
        <dbReference type="Proteomes" id="UP000077248"/>
    </source>
</evidence>
<comment type="similarity">
    <text evidence="2">Belongs to the AB hydrolase superfamily. Lipase family. Class 3 subfamily.</text>
</comment>
<dbReference type="VEuPathDB" id="FungiDB:CC77DRAFT_1099586"/>
<evidence type="ECO:0000259" key="5">
    <source>
        <dbReference type="Pfam" id="PF01764"/>
    </source>
</evidence>
<dbReference type="InterPro" id="IPR051218">
    <property type="entry name" value="Sec_MonoDiacylglyc_Lipase"/>
</dbReference>
<comment type="pathway">
    <text evidence="1">Mycotoxin biosynthesis.</text>
</comment>
<dbReference type="InterPro" id="IPR029058">
    <property type="entry name" value="AB_hydrolase_fold"/>
</dbReference>